<dbReference type="AlphaFoldDB" id="A0A8J3Y492"/>
<evidence type="ECO:0000313" key="3">
    <source>
        <dbReference type="Proteomes" id="UP000652013"/>
    </source>
</evidence>
<organism evidence="2 3">
    <name type="scientific">Spirilliplanes yamanashiensis</name>
    <dbReference type="NCBI Taxonomy" id="42233"/>
    <lineage>
        <taxon>Bacteria</taxon>
        <taxon>Bacillati</taxon>
        <taxon>Actinomycetota</taxon>
        <taxon>Actinomycetes</taxon>
        <taxon>Micromonosporales</taxon>
        <taxon>Micromonosporaceae</taxon>
        <taxon>Spirilliplanes</taxon>
    </lineage>
</organism>
<sequence length="290" mass="31885">MGGERDTGPAEVTAALAGTRLEGLPVKHGPQGAAVVEAIPPASVLTAWQEACALVPVTGRWPVVVTGEFEGSWARSDPEPAPSEAELAALDEAARTLDPWSAWPLFDDTEISLEDPERSVAGFLAAGMSGTGLSEADVRRLPSPITEHDLERLVYDRVRSDPAWEARVRIEAHHHMTSAFWYTPADVSLLLLPTTSAWLAPQWVHFFGALGESKELAAALWQWQSRWDARLFASWGTMLQFVVHRPPEPGEDAWELAGQFKRLACYLSMTRWEVATVLPSAGTWFVHCRP</sequence>
<dbReference type="EMBL" id="BOOY01000003">
    <property type="protein sequence ID" value="GIJ01207.1"/>
    <property type="molecule type" value="Genomic_DNA"/>
</dbReference>
<gene>
    <name evidence="2" type="ORF">Sya03_05590</name>
</gene>
<keyword evidence="3" id="KW-1185">Reference proteome</keyword>
<evidence type="ECO:0000259" key="1">
    <source>
        <dbReference type="Pfam" id="PF14062"/>
    </source>
</evidence>
<feature type="domain" description="DUF4253" evidence="1">
    <location>
        <begin position="189"/>
        <end position="259"/>
    </location>
</feature>
<protein>
    <recommendedName>
        <fullName evidence="1">DUF4253 domain-containing protein</fullName>
    </recommendedName>
</protein>
<proteinExistence type="predicted"/>
<evidence type="ECO:0000313" key="2">
    <source>
        <dbReference type="EMBL" id="GIJ01207.1"/>
    </source>
</evidence>
<name>A0A8J3Y492_9ACTN</name>
<dbReference type="InterPro" id="IPR025349">
    <property type="entry name" value="DUF4253"/>
</dbReference>
<dbReference type="Proteomes" id="UP000652013">
    <property type="component" value="Unassembled WGS sequence"/>
</dbReference>
<reference evidence="2" key="1">
    <citation type="submission" date="2021-01" db="EMBL/GenBank/DDBJ databases">
        <title>Whole genome shotgun sequence of Spirilliplanes yamanashiensis NBRC 15828.</title>
        <authorList>
            <person name="Komaki H."/>
            <person name="Tamura T."/>
        </authorList>
    </citation>
    <scope>NUCLEOTIDE SEQUENCE</scope>
    <source>
        <strain evidence="2">NBRC 15828</strain>
    </source>
</reference>
<comment type="caution">
    <text evidence="2">The sequence shown here is derived from an EMBL/GenBank/DDBJ whole genome shotgun (WGS) entry which is preliminary data.</text>
</comment>
<dbReference type="RefSeq" id="WP_203936539.1">
    <property type="nucleotide sequence ID" value="NZ_BAAAGJ010000005.1"/>
</dbReference>
<accession>A0A8J3Y492</accession>
<dbReference type="Pfam" id="PF14062">
    <property type="entry name" value="DUF4253"/>
    <property type="match status" value="1"/>
</dbReference>